<dbReference type="Gene3D" id="2.70.98.10">
    <property type="match status" value="1"/>
</dbReference>
<dbReference type="Pfam" id="PF10566">
    <property type="entry name" value="Glyco_hydro_97"/>
    <property type="match status" value="1"/>
</dbReference>
<dbReference type="InterPro" id="IPR029483">
    <property type="entry name" value="GH97_C"/>
</dbReference>
<dbReference type="EMBL" id="QUBQ01000002">
    <property type="protein sequence ID" value="REK74811.1"/>
    <property type="molecule type" value="Genomic_DNA"/>
</dbReference>
<dbReference type="PANTHER" id="PTHR35803:SF2">
    <property type="entry name" value="RETAINING ALPHA-GALACTOSIDASE"/>
    <property type="match status" value="1"/>
</dbReference>
<dbReference type="OrthoDB" id="57532at2"/>
<dbReference type="PANTHER" id="PTHR35803">
    <property type="entry name" value="GLUCAN 1,4-ALPHA-GLUCOSIDASE SUSB-RELATED"/>
    <property type="match status" value="1"/>
</dbReference>
<accession>A0A371PFT6</accession>
<feature type="chain" id="PRO_5016580050" evidence="3">
    <location>
        <begin position="26"/>
        <end position="766"/>
    </location>
</feature>
<dbReference type="InterPro" id="IPR013780">
    <property type="entry name" value="Glyco_hydro_b"/>
</dbReference>
<name>A0A371PFT6_9BACL</name>
<keyword evidence="3" id="KW-0732">Signal</keyword>
<feature type="signal peptide" evidence="3">
    <location>
        <begin position="1"/>
        <end position="25"/>
    </location>
</feature>
<dbReference type="PROSITE" id="PS51175">
    <property type="entry name" value="CBM6"/>
    <property type="match status" value="1"/>
</dbReference>
<dbReference type="InterPro" id="IPR013785">
    <property type="entry name" value="Aldolase_TIM"/>
</dbReference>
<evidence type="ECO:0000256" key="2">
    <source>
        <dbReference type="ARBA" id="ARBA00023295"/>
    </source>
</evidence>
<dbReference type="AlphaFoldDB" id="A0A371PFT6"/>
<dbReference type="InterPro" id="IPR019563">
    <property type="entry name" value="GH97_catalytic"/>
</dbReference>
<dbReference type="Pfam" id="PF14508">
    <property type="entry name" value="GH97_N"/>
    <property type="match status" value="1"/>
</dbReference>
<dbReference type="InterPro" id="IPR052720">
    <property type="entry name" value="Glycosyl_hydrolase_97"/>
</dbReference>
<dbReference type="Gene3D" id="2.60.40.1180">
    <property type="entry name" value="Golgi alpha-mannosidase II"/>
    <property type="match status" value="1"/>
</dbReference>
<dbReference type="GO" id="GO:0030246">
    <property type="term" value="F:carbohydrate binding"/>
    <property type="evidence" value="ECO:0007669"/>
    <property type="project" value="InterPro"/>
</dbReference>
<dbReference type="InterPro" id="IPR017853">
    <property type="entry name" value="GH"/>
</dbReference>
<comment type="caution">
    <text evidence="5">The sequence shown here is derived from an EMBL/GenBank/DDBJ whole genome shotgun (WGS) entry which is preliminary data.</text>
</comment>
<dbReference type="RefSeq" id="WP_116046456.1">
    <property type="nucleotide sequence ID" value="NZ_QUBQ01000002.1"/>
</dbReference>
<feature type="domain" description="CBM6" evidence="4">
    <location>
        <begin position="644"/>
        <end position="764"/>
    </location>
</feature>
<dbReference type="SUPFAM" id="SSF49785">
    <property type="entry name" value="Galactose-binding domain-like"/>
    <property type="match status" value="1"/>
</dbReference>
<protein>
    <submittedName>
        <fullName evidence="5">Glycoside hydrolase</fullName>
    </submittedName>
</protein>
<dbReference type="InterPro" id="IPR008979">
    <property type="entry name" value="Galactose-bd-like_sf"/>
</dbReference>
<dbReference type="GO" id="GO:0016798">
    <property type="term" value="F:hydrolase activity, acting on glycosyl bonds"/>
    <property type="evidence" value="ECO:0007669"/>
    <property type="project" value="UniProtKB-KW"/>
</dbReference>
<dbReference type="Proteomes" id="UP000261905">
    <property type="component" value="Unassembled WGS sequence"/>
</dbReference>
<evidence type="ECO:0000259" key="4">
    <source>
        <dbReference type="PROSITE" id="PS51175"/>
    </source>
</evidence>
<dbReference type="CDD" id="cd04081">
    <property type="entry name" value="CBM35_galactosidase-like"/>
    <property type="match status" value="1"/>
</dbReference>
<proteinExistence type="predicted"/>
<dbReference type="Gene3D" id="2.60.120.260">
    <property type="entry name" value="Galactose-binding domain-like"/>
    <property type="match status" value="1"/>
</dbReference>
<dbReference type="InterPro" id="IPR005084">
    <property type="entry name" value="CBM6"/>
</dbReference>
<organism evidence="5 6">
    <name type="scientific">Paenibacillus paeoniae</name>
    <dbReference type="NCBI Taxonomy" id="2292705"/>
    <lineage>
        <taxon>Bacteria</taxon>
        <taxon>Bacillati</taxon>
        <taxon>Bacillota</taxon>
        <taxon>Bacilli</taxon>
        <taxon>Bacillales</taxon>
        <taxon>Paenibacillaceae</taxon>
        <taxon>Paenibacillus</taxon>
    </lineage>
</organism>
<evidence type="ECO:0000313" key="5">
    <source>
        <dbReference type="EMBL" id="REK74811.1"/>
    </source>
</evidence>
<evidence type="ECO:0000313" key="6">
    <source>
        <dbReference type="Proteomes" id="UP000261905"/>
    </source>
</evidence>
<dbReference type="Gene3D" id="3.20.20.70">
    <property type="entry name" value="Aldolase class I"/>
    <property type="match status" value="1"/>
</dbReference>
<keyword evidence="2" id="KW-0326">Glycosidase</keyword>
<gene>
    <name evidence="5" type="ORF">DX130_14210</name>
</gene>
<evidence type="ECO:0000256" key="1">
    <source>
        <dbReference type="ARBA" id="ARBA00022801"/>
    </source>
</evidence>
<keyword evidence="6" id="KW-1185">Reference proteome</keyword>
<dbReference type="Pfam" id="PF14509">
    <property type="entry name" value="GH97_C"/>
    <property type="match status" value="1"/>
</dbReference>
<dbReference type="InterPro" id="IPR014718">
    <property type="entry name" value="GH-type_carb-bd"/>
</dbReference>
<keyword evidence="1 5" id="KW-0378">Hydrolase</keyword>
<evidence type="ECO:0000256" key="3">
    <source>
        <dbReference type="SAM" id="SignalP"/>
    </source>
</evidence>
<sequence>MSFKKAVSLILVLTMIFTFVPSAFAIDTGTEYSTSSPDGSLTATMYLEGGGLYYTITKNGATIVEKSRLGLKTSDTDFYSGMSFVSTSTTSWNNTYSIPGGKKSENQDNAVQREYAVSKGSAQLIIYMRVYDDGFGFRYAIPGMGEAFIEKEYTEYNFPNGTGGWGHPPVNTYEGTWQYYSPTALNTSTISMPFLASINNNSYWALFTEANVFNADGTYCPSILTGSAGQNMRFSCGADQALYGTQIQVALPFQSPYRAVIVTDNLNDLVNSTLVQNLNPESKIDDTSWIKPGISAWSWWSEDYYGDPNVPEGYREVPYSYERQKDYVDFAASMGWDYVSVDAGWVKWTDGTIEDLVQYAATKDVGIFIWASPYVHTPYGASRMNLRKWASWGIKGVKVDMTANESQVGMSFLETVADYAAELKLMVYFHNSTKPGGEERTWPNVISSEGVLGSERYKLYWPPAPTAAHNTTLPFTRNVLGSMDYTPVALSNTNKNTTQGHQLAMSVVYESKIQNYADSIDIYANWKGTELLRVVPASWDETKLLDGFPGTHAVMARRSGSDWYIGAMTVGARTITIPLSSLNLDPGDYTAYVYKDGATGESITKEISTVTASSTLTIPLLATGGAAVLISKTTVPSMPDDPYTYYEAESATLTGSANVVSCVNCSNGYKVGNMGSNAGAVEFNVTVPTAGTYKVKINYLAVGERWPNYSLNGGPNTLLKIRLDSGSWNVVRSHVTTMNLNAGSNTIKLSYPNWGAEIDNIGVLIP</sequence>
<dbReference type="InterPro" id="IPR029486">
    <property type="entry name" value="GH97_N"/>
</dbReference>
<dbReference type="Pfam" id="PF16990">
    <property type="entry name" value="CBM_35"/>
    <property type="match status" value="1"/>
</dbReference>
<reference evidence="5 6" key="1">
    <citation type="submission" date="2018-08" db="EMBL/GenBank/DDBJ databases">
        <title>Paenibacillus sp. M4BSY-1, whole genome shotgun sequence.</title>
        <authorList>
            <person name="Tuo L."/>
        </authorList>
    </citation>
    <scope>NUCLEOTIDE SEQUENCE [LARGE SCALE GENOMIC DNA]</scope>
    <source>
        <strain evidence="5 6">M4BSY-1</strain>
    </source>
</reference>
<dbReference type="SUPFAM" id="SSF51445">
    <property type="entry name" value="(Trans)glycosidases"/>
    <property type="match status" value="1"/>
</dbReference>